<keyword evidence="3" id="KW-1185">Reference proteome</keyword>
<dbReference type="InterPro" id="IPR024775">
    <property type="entry name" value="DinB-like"/>
</dbReference>
<reference evidence="2 3" key="1">
    <citation type="submission" date="2017-11" db="EMBL/GenBank/DDBJ databases">
        <title>Genomic Encyclopedia of Archaeal and Bacterial Type Strains, Phase II (KMG-II): From Individual Species to Whole Genera.</title>
        <authorList>
            <person name="Goeker M."/>
        </authorList>
    </citation>
    <scope>NUCLEOTIDE SEQUENCE [LARGE SCALE GENOMIC DNA]</scope>
    <source>
        <strain evidence="2 3">DSM 28175</strain>
    </source>
</reference>
<comment type="caution">
    <text evidence="2">The sequence shown here is derived from an EMBL/GenBank/DDBJ whole genome shotgun (WGS) entry which is preliminary data.</text>
</comment>
<sequence>MSTSAQLHTELKKVLWGQPWYGNSVYVTLAGVTFENAYKRPPGGAHTIAEIVLHMISWTEEVIDRMNEKPAGMPLGGNWPEPEQADELKWNLYIDDLKLVNDNLLKAIDSFPEEKWHQPIIDERNEEPVVSYAELVNGLIQHHIYHQGQIGLLVRLLA</sequence>
<dbReference type="Gene3D" id="1.20.120.450">
    <property type="entry name" value="dinb family like domain"/>
    <property type="match status" value="1"/>
</dbReference>
<gene>
    <name evidence="2" type="ORF">CLV57_1143</name>
</gene>
<dbReference type="Proteomes" id="UP000242687">
    <property type="component" value="Unassembled WGS sequence"/>
</dbReference>
<accession>A0A2H9VTM1</accession>
<dbReference type="InterPro" id="IPR034660">
    <property type="entry name" value="DinB/YfiT-like"/>
</dbReference>
<proteinExistence type="predicted"/>
<dbReference type="Pfam" id="PF12867">
    <property type="entry name" value="DinB_2"/>
    <property type="match status" value="1"/>
</dbReference>
<organism evidence="2 3">
    <name type="scientific">Mucilaginibacter auburnensis</name>
    <dbReference type="NCBI Taxonomy" id="1457233"/>
    <lineage>
        <taxon>Bacteria</taxon>
        <taxon>Pseudomonadati</taxon>
        <taxon>Bacteroidota</taxon>
        <taxon>Sphingobacteriia</taxon>
        <taxon>Sphingobacteriales</taxon>
        <taxon>Sphingobacteriaceae</taxon>
        <taxon>Mucilaginibacter</taxon>
    </lineage>
</organism>
<dbReference type="AlphaFoldDB" id="A0A2H9VTM1"/>
<dbReference type="SUPFAM" id="SSF109854">
    <property type="entry name" value="DinB/YfiT-like putative metalloenzymes"/>
    <property type="match status" value="1"/>
</dbReference>
<protein>
    <submittedName>
        <fullName evidence="2">Putative damage-inducible protein DinB</fullName>
    </submittedName>
</protein>
<name>A0A2H9VTM1_9SPHI</name>
<evidence type="ECO:0000259" key="1">
    <source>
        <dbReference type="Pfam" id="PF12867"/>
    </source>
</evidence>
<dbReference type="RefSeq" id="WP_100340348.1">
    <property type="nucleotide sequence ID" value="NZ_PGFJ01000001.1"/>
</dbReference>
<dbReference type="EMBL" id="PGFJ01000001">
    <property type="protein sequence ID" value="PJJ84139.1"/>
    <property type="molecule type" value="Genomic_DNA"/>
</dbReference>
<feature type="domain" description="DinB-like" evidence="1">
    <location>
        <begin position="29"/>
        <end position="150"/>
    </location>
</feature>
<evidence type="ECO:0000313" key="3">
    <source>
        <dbReference type="Proteomes" id="UP000242687"/>
    </source>
</evidence>
<dbReference type="OrthoDB" id="9814103at2"/>
<evidence type="ECO:0000313" key="2">
    <source>
        <dbReference type="EMBL" id="PJJ84139.1"/>
    </source>
</evidence>